<feature type="repeat" description="WD" evidence="4">
    <location>
        <begin position="446"/>
        <end position="469"/>
    </location>
</feature>
<comment type="function">
    <text evidence="3">Essential component of the cytosolic iron-sulfur (Fe/S) protein assembly machinery. Required for the maturation of extramitochondrial Fe/S proteins.</text>
</comment>
<dbReference type="EMBL" id="ML996698">
    <property type="protein sequence ID" value="KAF2399207.1"/>
    <property type="molecule type" value="Genomic_DNA"/>
</dbReference>
<dbReference type="InterPro" id="IPR028608">
    <property type="entry name" value="CIAO1/Cia1"/>
</dbReference>
<dbReference type="GO" id="GO:0016226">
    <property type="term" value="P:iron-sulfur cluster assembly"/>
    <property type="evidence" value="ECO:0007669"/>
    <property type="project" value="UniProtKB-UniRule"/>
</dbReference>
<dbReference type="SUPFAM" id="SSF50978">
    <property type="entry name" value="WD40 repeat-like"/>
    <property type="match status" value="1"/>
</dbReference>
<organism evidence="5 6">
    <name type="scientific">Trichodelitschia bisporula</name>
    <dbReference type="NCBI Taxonomy" id="703511"/>
    <lineage>
        <taxon>Eukaryota</taxon>
        <taxon>Fungi</taxon>
        <taxon>Dikarya</taxon>
        <taxon>Ascomycota</taxon>
        <taxon>Pezizomycotina</taxon>
        <taxon>Dothideomycetes</taxon>
        <taxon>Dothideomycetes incertae sedis</taxon>
        <taxon>Phaeotrichales</taxon>
        <taxon>Phaeotrichaceae</taxon>
        <taxon>Trichodelitschia</taxon>
    </lineage>
</organism>
<feature type="repeat" description="WD" evidence="4">
    <location>
        <begin position="93"/>
        <end position="127"/>
    </location>
</feature>
<dbReference type="InterPro" id="IPR036322">
    <property type="entry name" value="WD40_repeat_dom_sf"/>
</dbReference>
<evidence type="ECO:0000256" key="4">
    <source>
        <dbReference type="PROSITE-ProRule" id="PRU00221"/>
    </source>
</evidence>
<evidence type="ECO:0000313" key="5">
    <source>
        <dbReference type="EMBL" id="KAF2399207.1"/>
    </source>
</evidence>
<evidence type="ECO:0000256" key="3">
    <source>
        <dbReference type="HAMAP-Rule" id="MF_03037"/>
    </source>
</evidence>
<accession>A0A6G1HTN8</accession>
<dbReference type="PROSITE" id="PS50294">
    <property type="entry name" value="WD_REPEATS_REGION"/>
    <property type="match status" value="2"/>
</dbReference>
<feature type="repeat" description="WD" evidence="4">
    <location>
        <begin position="212"/>
        <end position="243"/>
    </location>
</feature>
<dbReference type="SMART" id="SM00320">
    <property type="entry name" value="WD40"/>
    <property type="match status" value="7"/>
</dbReference>
<dbReference type="Pfam" id="PF00400">
    <property type="entry name" value="WD40"/>
    <property type="match status" value="6"/>
</dbReference>
<dbReference type="Gene3D" id="2.130.10.10">
    <property type="entry name" value="YVTN repeat-like/Quinoprotein amine dehydrogenase"/>
    <property type="match status" value="1"/>
</dbReference>
<gene>
    <name evidence="3" type="primary">CIA1</name>
    <name evidence="5" type="ORF">EJ06DRAFT_531529</name>
</gene>
<dbReference type="AlphaFoldDB" id="A0A6G1HTN8"/>
<dbReference type="Proteomes" id="UP000799640">
    <property type="component" value="Unassembled WGS sequence"/>
</dbReference>
<protein>
    <recommendedName>
        <fullName evidence="3">Probable cytosolic iron-sulfur protein assembly protein 1</fullName>
    </recommendedName>
</protein>
<name>A0A6G1HTN8_9PEZI</name>
<dbReference type="GO" id="GO:0097361">
    <property type="term" value="C:cytosolic [4Fe-4S] assembly targeting complex"/>
    <property type="evidence" value="ECO:0007669"/>
    <property type="project" value="InterPro"/>
</dbReference>
<sequence>MPSAATENHFRRSSYPSILADILYAHPHHHPAAMSSSSPPYRLSPLATLTPASTSRTWLSAPHPTLPLVATATSDKSVRVYSLTTFTLISSIAGGHKRSIRSCAWKPNTRGESVLATGSFDASAGIWRRAENDAAVEEVDFTRRGARGDDSDEEGGDEDEWQFSVILDGHDSEIKSVAWSAGGQFLATCSRDKSVWVWEEIDEDSFETIAVLQEHEADVKCVAWHPMEDLLASGSYDDTIRLYREDLDDWTCVAVLSGHKATVWCVTFEPSGLKVLESDDMAPERREVLEARKKGGPRLLSSSDDQTIRLWRRKPKDTPAPPTGQGRMPSIIRSNSIEEDWFEETQLPQRHSRTIYSVSWSPISGMIVSTGSDGKIVVYKEQWRDNSGPRTAMEPLNTAVQDQPEAVVKPVASTEWVVVAEVEASHDVYEVNHVCWTKRRDKGRRSEDEEIILSTGDDGEVKVWTLETE</sequence>
<comment type="similarity">
    <text evidence="3">Belongs to the WD repeat CIA1 family.</text>
</comment>
<keyword evidence="1 4" id="KW-0853">WD repeat</keyword>
<reference evidence="5" key="1">
    <citation type="journal article" date="2020" name="Stud. Mycol.">
        <title>101 Dothideomycetes genomes: a test case for predicting lifestyles and emergence of pathogens.</title>
        <authorList>
            <person name="Haridas S."/>
            <person name="Albert R."/>
            <person name="Binder M."/>
            <person name="Bloem J."/>
            <person name="Labutti K."/>
            <person name="Salamov A."/>
            <person name="Andreopoulos B."/>
            <person name="Baker S."/>
            <person name="Barry K."/>
            <person name="Bills G."/>
            <person name="Bluhm B."/>
            <person name="Cannon C."/>
            <person name="Castanera R."/>
            <person name="Culley D."/>
            <person name="Daum C."/>
            <person name="Ezra D."/>
            <person name="Gonzalez J."/>
            <person name="Henrissat B."/>
            <person name="Kuo A."/>
            <person name="Liang C."/>
            <person name="Lipzen A."/>
            <person name="Lutzoni F."/>
            <person name="Magnuson J."/>
            <person name="Mondo S."/>
            <person name="Nolan M."/>
            <person name="Ohm R."/>
            <person name="Pangilinan J."/>
            <person name="Park H.-J."/>
            <person name="Ramirez L."/>
            <person name="Alfaro M."/>
            <person name="Sun H."/>
            <person name="Tritt A."/>
            <person name="Yoshinaga Y."/>
            <person name="Zwiers L.-H."/>
            <person name="Turgeon B."/>
            <person name="Goodwin S."/>
            <person name="Spatafora J."/>
            <person name="Crous P."/>
            <person name="Grigoriev I."/>
        </authorList>
    </citation>
    <scope>NUCLEOTIDE SEQUENCE</scope>
    <source>
        <strain evidence="5">CBS 262.69</strain>
    </source>
</reference>
<feature type="repeat" description="WD" evidence="4">
    <location>
        <begin position="167"/>
        <end position="199"/>
    </location>
</feature>
<dbReference type="HAMAP" id="MF_03037">
    <property type="entry name" value="ciao1"/>
    <property type="match status" value="1"/>
</dbReference>
<evidence type="ECO:0000313" key="6">
    <source>
        <dbReference type="Proteomes" id="UP000799640"/>
    </source>
</evidence>
<dbReference type="PANTHER" id="PTHR19920">
    <property type="entry name" value="WD40 PROTEIN CIAO1"/>
    <property type="match status" value="1"/>
</dbReference>
<proteinExistence type="inferred from homology"/>
<dbReference type="InterPro" id="IPR001680">
    <property type="entry name" value="WD40_rpt"/>
</dbReference>
<keyword evidence="2" id="KW-0677">Repeat</keyword>
<dbReference type="CDD" id="cd00200">
    <property type="entry name" value="WD40"/>
    <property type="match status" value="1"/>
</dbReference>
<evidence type="ECO:0000256" key="2">
    <source>
        <dbReference type="ARBA" id="ARBA00022737"/>
    </source>
</evidence>
<evidence type="ECO:0000256" key="1">
    <source>
        <dbReference type="ARBA" id="ARBA00022574"/>
    </source>
</evidence>
<feature type="repeat" description="WD" evidence="4">
    <location>
        <begin position="348"/>
        <end position="380"/>
    </location>
</feature>
<dbReference type="InterPro" id="IPR015943">
    <property type="entry name" value="WD40/YVTN_repeat-like_dom_sf"/>
</dbReference>
<dbReference type="OrthoDB" id="284782at2759"/>
<dbReference type="PROSITE" id="PS50082">
    <property type="entry name" value="WD_REPEATS_2"/>
    <property type="match status" value="5"/>
</dbReference>
<keyword evidence="6" id="KW-1185">Reference proteome</keyword>
<dbReference type="PANTHER" id="PTHR19920:SF0">
    <property type="entry name" value="CYTOSOLIC IRON-SULFUR PROTEIN ASSEMBLY PROTEIN CIAO1-RELATED"/>
    <property type="match status" value="1"/>
</dbReference>